<gene>
    <name evidence="2" type="ORF">E5676_scaffold306G002410</name>
    <name evidence="1" type="ORF">E6C27_scaffold67G004500</name>
</gene>
<protein>
    <submittedName>
        <fullName evidence="1">Transposon Tf2-1 polyprotein isoform X1</fullName>
    </submittedName>
</protein>
<accession>A0A5A7TGN8</accession>
<evidence type="ECO:0000313" key="1">
    <source>
        <dbReference type="EMBL" id="KAA0042008.1"/>
    </source>
</evidence>
<dbReference type="AlphaFoldDB" id="A0A5A7TGN8"/>
<proteinExistence type="predicted"/>
<dbReference type="Proteomes" id="UP000321393">
    <property type="component" value="Unassembled WGS sequence"/>
</dbReference>
<dbReference type="OrthoDB" id="1933597at2759"/>
<organism evidence="1 3">
    <name type="scientific">Cucumis melo var. makuwa</name>
    <name type="common">Oriental melon</name>
    <dbReference type="NCBI Taxonomy" id="1194695"/>
    <lineage>
        <taxon>Eukaryota</taxon>
        <taxon>Viridiplantae</taxon>
        <taxon>Streptophyta</taxon>
        <taxon>Embryophyta</taxon>
        <taxon>Tracheophyta</taxon>
        <taxon>Spermatophyta</taxon>
        <taxon>Magnoliopsida</taxon>
        <taxon>eudicotyledons</taxon>
        <taxon>Gunneridae</taxon>
        <taxon>Pentapetalae</taxon>
        <taxon>rosids</taxon>
        <taxon>fabids</taxon>
        <taxon>Cucurbitales</taxon>
        <taxon>Cucurbitaceae</taxon>
        <taxon>Benincaseae</taxon>
        <taxon>Cucumis</taxon>
    </lineage>
</organism>
<sequence length="231" mass="26895">MLSKLAKLDRNIGECRNERKTDSDDVTADRSKFKKVEMPVFIGDDPDSWLFRAERLSRWNSLGKFLRIKQETTVEEYRNLFDKLVAPLFDVQEKVAEDTFMNGLFQWIRAEVAFCRPKGLAEMMQVAQLVENRDLIRNEASLNGFSGGKYPPQTVSSKFQARKEKGLCFHCDEKYSADHKCKMKELRELRMFVVVGENEYEIVEEKERAEKGLAMLEVKDDNQTFVELSIN</sequence>
<dbReference type="EMBL" id="SSTD01007940">
    <property type="protein sequence ID" value="TYK17944.1"/>
    <property type="molecule type" value="Genomic_DNA"/>
</dbReference>
<evidence type="ECO:0000313" key="4">
    <source>
        <dbReference type="Proteomes" id="UP000321947"/>
    </source>
</evidence>
<name>A0A5A7TGN8_CUCMM</name>
<evidence type="ECO:0000313" key="3">
    <source>
        <dbReference type="Proteomes" id="UP000321393"/>
    </source>
</evidence>
<dbReference type="Proteomes" id="UP000321947">
    <property type="component" value="Unassembled WGS sequence"/>
</dbReference>
<reference evidence="3 4" key="1">
    <citation type="submission" date="2019-08" db="EMBL/GenBank/DDBJ databases">
        <title>Draft genome sequences of two oriental melons (Cucumis melo L. var makuwa).</title>
        <authorList>
            <person name="Kwon S.-Y."/>
        </authorList>
    </citation>
    <scope>NUCLEOTIDE SEQUENCE [LARGE SCALE GENOMIC DNA]</scope>
    <source>
        <strain evidence="4">cv. Chang Bougi</strain>
        <strain evidence="3">cv. SW 3</strain>
        <tissue evidence="1">Leaf</tissue>
    </source>
</reference>
<comment type="caution">
    <text evidence="1">The sequence shown here is derived from an EMBL/GenBank/DDBJ whole genome shotgun (WGS) entry which is preliminary data.</text>
</comment>
<evidence type="ECO:0000313" key="2">
    <source>
        <dbReference type="EMBL" id="TYK17944.1"/>
    </source>
</evidence>
<dbReference type="EMBL" id="SSTE01016227">
    <property type="protein sequence ID" value="KAA0042008.1"/>
    <property type="molecule type" value="Genomic_DNA"/>
</dbReference>